<feature type="compositionally biased region" description="Acidic residues" evidence="1">
    <location>
        <begin position="75"/>
        <end position="97"/>
    </location>
</feature>
<protein>
    <submittedName>
        <fullName evidence="2">Uncharacterized protein</fullName>
    </submittedName>
</protein>
<keyword evidence="3" id="KW-1185">Reference proteome</keyword>
<proteinExistence type="predicted"/>
<gene>
    <name evidence="2" type="ORF">M404DRAFT_1003243</name>
</gene>
<dbReference type="AlphaFoldDB" id="A0A0C3NJP0"/>
<dbReference type="InParanoid" id="A0A0C3NJP0"/>
<evidence type="ECO:0000256" key="1">
    <source>
        <dbReference type="SAM" id="MobiDB-lite"/>
    </source>
</evidence>
<feature type="region of interest" description="Disordered" evidence="1">
    <location>
        <begin position="44"/>
        <end position="109"/>
    </location>
</feature>
<reference evidence="3" key="2">
    <citation type="submission" date="2015-01" db="EMBL/GenBank/DDBJ databases">
        <title>Evolutionary Origins and Diversification of the Mycorrhizal Mutualists.</title>
        <authorList>
            <consortium name="DOE Joint Genome Institute"/>
            <consortium name="Mycorrhizal Genomics Consortium"/>
            <person name="Kohler A."/>
            <person name="Kuo A."/>
            <person name="Nagy L.G."/>
            <person name="Floudas D."/>
            <person name="Copeland A."/>
            <person name="Barry K.W."/>
            <person name="Cichocki N."/>
            <person name="Veneault-Fourrey C."/>
            <person name="LaButti K."/>
            <person name="Lindquist E.A."/>
            <person name="Lipzen A."/>
            <person name="Lundell T."/>
            <person name="Morin E."/>
            <person name="Murat C."/>
            <person name="Riley R."/>
            <person name="Ohm R."/>
            <person name="Sun H."/>
            <person name="Tunlid A."/>
            <person name="Henrissat B."/>
            <person name="Grigoriev I.V."/>
            <person name="Hibbett D.S."/>
            <person name="Martin F."/>
        </authorList>
    </citation>
    <scope>NUCLEOTIDE SEQUENCE [LARGE SCALE GENOMIC DNA]</scope>
    <source>
        <strain evidence="3">Marx 270</strain>
    </source>
</reference>
<dbReference type="EMBL" id="KN831990">
    <property type="protein sequence ID" value="KIO01200.1"/>
    <property type="molecule type" value="Genomic_DNA"/>
</dbReference>
<organism evidence="2 3">
    <name type="scientific">Pisolithus tinctorius Marx 270</name>
    <dbReference type="NCBI Taxonomy" id="870435"/>
    <lineage>
        <taxon>Eukaryota</taxon>
        <taxon>Fungi</taxon>
        <taxon>Dikarya</taxon>
        <taxon>Basidiomycota</taxon>
        <taxon>Agaricomycotina</taxon>
        <taxon>Agaricomycetes</taxon>
        <taxon>Agaricomycetidae</taxon>
        <taxon>Boletales</taxon>
        <taxon>Sclerodermatineae</taxon>
        <taxon>Pisolithaceae</taxon>
        <taxon>Pisolithus</taxon>
    </lineage>
</organism>
<evidence type="ECO:0000313" key="2">
    <source>
        <dbReference type="EMBL" id="KIO01200.1"/>
    </source>
</evidence>
<name>A0A0C3NJP0_PISTI</name>
<sequence length="109" mass="11571">MILWSSADPFPAITHLQSVPSLCSHHLSPWPSADLFPTITYLQSAVDDDPSPSMSSNSPLPDDSVAVPSAFSEDPSCDDSADMSSEDLEVVSFDDPDAVTGSSVERRAS</sequence>
<reference evidence="2 3" key="1">
    <citation type="submission" date="2014-04" db="EMBL/GenBank/DDBJ databases">
        <authorList>
            <consortium name="DOE Joint Genome Institute"/>
            <person name="Kuo A."/>
            <person name="Kohler A."/>
            <person name="Costa M.D."/>
            <person name="Nagy L.G."/>
            <person name="Floudas D."/>
            <person name="Copeland A."/>
            <person name="Barry K.W."/>
            <person name="Cichocki N."/>
            <person name="Veneault-Fourrey C."/>
            <person name="LaButti K."/>
            <person name="Lindquist E.A."/>
            <person name="Lipzen A."/>
            <person name="Lundell T."/>
            <person name="Morin E."/>
            <person name="Murat C."/>
            <person name="Sun H."/>
            <person name="Tunlid A."/>
            <person name="Henrissat B."/>
            <person name="Grigoriev I.V."/>
            <person name="Hibbett D.S."/>
            <person name="Martin F."/>
            <person name="Nordberg H.P."/>
            <person name="Cantor M.N."/>
            <person name="Hua S.X."/>
        </authorList>
    </citation>
    <scope>NUCLEOTIDE SEQUENCE [LARGE SCALE GENOMIC DNA]</scope>
    <source>
        <strain evidence="2 3">Marx 270</strain>
    </source>
</reference>
<dbReference type="Proteomes" id="UP000054217">
    <property type="component" value="Unassembled WGS sequence"/>
</dbReference>
<feature type="compositionally biased region" description="Low complexity" evidence="1">
    <location>
        <begin position="51"/>
        <end position="64"/>
    </location>
</feature>
<dbReference type="HOGENOM" id="CLU_153363_0_0_1"/>
<accession>A0A0C3NJP0</accession>
<evidence type="ECO:0000313" key="3">
    <source>
        <dbReference type="Proteomes" id="UP000054217"/>
    </source>
</evidence>